<dbReference type="RefSeq" id="WP_185163615.1">
    <property type="nucleotide sequence ID" value="NZ_JACKWY010000002.1"/>
</dbReference>
<name>A0A7X0SA61_9CLOT</name>
<dbReference type="GO" id="GO:0003677">
    <property type="term" value="F:DNA binding"/>
    <property type="evidence" value="ECO:0007669"/>
    <property type="project" value="InterPro"/>
</dbReference>
<evidence type="ECO:0000259" key="1">
    <source>
        <dbReference type="PROSITE" id="PS50943"/>
    </source>
</evidence>
<dbReference type="EMBL" id="JACKWY010000002">
    <property type="protein sequence ID" value="MBB6713893.1"/>
    <property type="molecule type" value="Genomic_DNA"/>
</dbReference>
<protein>
    <submittedName>
        <fullName evidence="2">Helix-turn-helix transcriptional regulator</fullName>
    </submittedName>
</protein>
<proteinExistence type="predicted"/>
<dbReference type="Gene3D" id="1.10.260.40">
    <property type="entry name" value="lambda repressor-like DNA-binding domains"/>
    <property type="match status" value="1"/>
</dbReference>
<dbReference type="PROSITE" id="PS50943">
    <property type="entry name" value="HTH_CROC1"/>
    <property type="match status" value="1"/>
</dbReference>
<dbReference type="Proteomes" id="UP000585258">
    <property type="component" value="Unassembled WGS sequence"/>
</dbReference>
<gene>
    <name evidence="2" type="ORF">H7E68_03955</name>
</gene>
<accession>A0A7X0SA61</accession>
<organism evidence="2 3">
    <name type="scientific">Clostridium gasigenes</name>
    <dbReference type="NCBI Taxonomy" id="94869"/>
    <lineage>
        <taxon>Bacteria</taxon>
        <taxon>Bacillati</taxon>
        <taxon>Bacillota</taxon>
        <taxon>Clostridia</taxon>
        <taxon>Eubacteriales</taxon>
        <taxon>Clostridiaceae</taxon>
        <taxon>Clostridium</taxon>
    </lineage>
</organism>
<comment type="caution">
    <text evidence="2">The sequence shown here is derived from an EMBL/GenBank/DDBJ whole genome shotgun (WGS) entry which is preliminary data.</text>
</comment>
<dbReference type="InterPro" id="IPR001387">
    <property type="entry name" value="Cro/C1-type_HTH"/>
</dbReference>
<dbReference type="InterPro" id="IPR010982">
    <property type="entry name" value="Lambda_DNA-bd_dom_sf"/>
</dbReference>
<reference evidence="2 3" key="1">
    <citation type="submission" date="2020-08" db="EMBL/GenBank/DDBJ databases">
        <title>Clostridia isolated from Swiss meat.</title>
        <authorList>
            <person name="Wambui J."/>
            <person name="Stevens M.J.A."/>
            <person name="Stephan R."/>
        </authorList>
    </citation>
    <scope>NUCLEOTIDE SEQUENCE [LARGE SCALE GENOMIC DNA]</scope>
    <source>
        <strain evidence="2 3">CM001</strain>
    </source>
</reference>
<dbReference type="SMART" id="SM00530">
    <property type="entry name" value="HTH_XRE"/>
    <property type="match status" value="1"/>
</dbReference>
<dbReference type="AlphaFoldDB" id="A0A7X0SA61"/>
<evidence type="ECO:0000313" key="3">
    <source>
        <dbReference type="Proteomes" id="UP000585258"/>
    </source>
</evidence>
<dbReference type="Pfam" id="PF01381">
    <property type="entry name" value="HTH_3"/>
    <property type="match status" value="1"/>
</dbReference>
<feature type="domain" description="HTH cro/C1-type" evidence="1">
    <location>
        <begin position="35"/>
        <end position="68"/>
    </location>
</feature>
<dbReference type="CDD" id="cd00093">
    <property type="entry name" value="HTH_XRE"/>
    <property type="match status" value="1"/>
</dbReference>
<evidence type="ECO:0000313" key="2">
    <source>
        <dbReference type="EMBL" id="MBB6713893.1"/>
    </source>
</evidence>
<sequence>MDTFGERFKSIRLSKNLTQEQLINEFNDKYGYAFTKGTISQYENNRRTPGMTVIKQFVDYFNVSIDYLLANDLHVIKDIGQKYPLYNDDKSIDIKEIFNLIKSLSEEGTIELEEKVINEDQRKILLNGLDVILGLIEKEIN</sequence>
<dbReference type="SUPFAM" id="SSF47413">
    <property type="entry name" value="lambda repressor-like DNA-binding domains"/>
    <property type="match status" value="1"/>
</dbReference>